<protein>
    <submittedName>
        <fullName evidence="7">Translation initiation factor 3 subunit B</fullName>
    </submittedName>
</protein>
<evidence type="ECO:0000256" key="1">
    <source>
        <dbReference type="ARBA" id="ARBA00022490"/>
    </source>
</evidence>
<evidence type="ECO:0000256" key="2">
    <source>
        <dbReference type="ARBA" id="ARBA00022540"/>
    </source>
</evidence>
<dbReference type="InterPro" id="IPR011400">
    <property type="entry name" value="EIF3B"/>
</dbReference>
<dbReference type="OrthoDB" id="10250414at2759"/>
<keyword evidence="2 7" id="KW-0396">Initiation factor</keyword>
<evidence type="ECO:0000256" key="3">
    <source>
        <dbReference type="ARBA" id="ARBA00022574"/>
    </source>
</evidence>
<accession>A0A8B6F7I3</accession>
<dbReference type="GO" id="GO:0003743">
    <property type="term" value="F:translation initiation factor activity"/>
    <property type="evidence" value="ECO:0007669"/>
    <property type="project" value="UniProtKB-KW"/>
</dbReference>
<sequence>MLCPYLPQMSRFNLCGRIKLRPAEHLVIIVFLSESVMAFAWEPTGNKFAFIHGESPRISVSFYSIRAGKVELMKTLERRQANHLFWSPAGQFIVLAGLRNMNGVLEFVDASDVTVMANTEHFMATDVEWDPTGRYVVSAVSWWGHKVDNAYWIWSFQGRLLLKQPQERFCQLQWRPRPQCLLSAEELKGLKKNMKKYTEQFESVDRLRQSNVSSVTNREEENPHG</sequence>
<dbReference type="SUPFAM" id="SSF82171">
    <property type="entry name" value="DPP6 N-terminal domain-like"/>
    <property type="match status" value="1"/>
</dbReference>
<dbReference type="GO" id="GO:0005852">
    <property type="term" value="C:eukaryotic translation initiation factor 3 complex"/>
    <property type="evidence" value="ECO:0007669"/>
    <property type="project" value="InterPro"/>
</dbReference>
<comment type="caution">
    <text evidence="7">The sequence shown here is derived from an EMBL/GenBank/DDBJ whole genome shotgun (WGS) entry which is preliminary data.</text>
</comment>
<evidence type="ECO:0000313" key="8">
    <source>
        <dbReference type="Proteomes" id="UP000596742"/>
    </source>
</evidence>
<dbReference type="Gene3D" id="2.130.10.10">
    <property type="entry name" value="YVTN repeat-like/Quinoprotein amine dehydrogenase"/>
    <property type="match status" value="1"/>
</dbReference>
<dbReference type="EMBL" id="UYJE01006306">
    <property type="protein sequence ID" value="VDI44837.1"/>
    <property type="molecule type" value="Genomic_DNA"/>
</dbReference>
<dbReference type="GO" id="GO:0031369">
    <property type="term" value="F:translation initiation factor binding"/>
    <property type="evidence" value="ECO:0007669"/>
    <property type="project" value="InterPro"/>
</dbReference>
<dbReference type="AlphaFoldDB" id="A0A8B6F7I3"/>
<keyword evidence="3" id="KW-0853">WD repeat</keyword>
<proteinExistence type="predicted"/>
<reference evidence="7" key="1">
    <citation type="submission" date="2018-11" db="EMBL/GenBank/DDBJ databases">
        <authorList>
            <person name="Alioto T."/>
            <person name="Alioto T."/>
        </authorList>
    </citation>
    <scope>NUCLEOTIDE SEQUENCE</scope>
</reference>
<evidence type="ECO:0000259" key="6">
    <source>
        <dbReference type="Pfam" id="PF08662"/>
    </source>
</evidence>
<evidence type="ECO:0000313" key="7">
    <source>
        <dbReference type="EMBL" id="VDI44837.1"/>
    </source>
</evidence>
<evidence type="ECO:0000256" key="4">
    <source>
        <dbReference type="ARBA" id="ARBA00022884"/>
    </source>
</evidence>
<keyword evidence="4" id="KW-0694">RNA-binding</keyword>
<keyword evidence="1" id="KW-0963">Cytoplasm</keyword>
<keyword evidence="8" id="KW-1185">Reference proteome</keyword>
<dbReference type="GO" id="GO:0003723">
    <property type="term" value="F:RNA binding"/>
    <property type="evidence" value="ECO:0007669"/>
    <property type="project" value="UniProtKB-KW"/>
</dbReference>
<name>A0A8B6F7I3_MYTGA</name>
<gene>
    <name evidence="7" type="ORF">MGAL_10B088570</name>
</gene>
<dbReference type="InterPro" id="IPR015943">
    <property type="entry name" value="WD40/YVTN_repeat-like_dom_sf"/>
</dbReference>
<evidence type="ECO:0000256" key="5">
    <source>
        <dbReference type="ARBA" id="ARBA00022917"/>
    </source>
</evidence>
<dbReference type="Pfam" id="PF08662">
    <property type="entry name" value="eIF2A"/>
    <property type="match status" value="1"/>
</dbReference>
<dbReference type="InterPro" id="IPR013979">
    <property type="entry name" value="TIF_beta_prop-like"/>
</dbReference>
<dbReference type="PANTHER" id="PTHR14068:SF0">
    <property type="entry name" value="EUKARYOTIC TRANSLATION INITIATION FACTOR 3 SUBUNIT B"/>
    <property type="match status" value="1"/>
</dbReference>
<dbReference type="PANTHER" id="PTHR14068">
    <property type="entry name" value="EUKARYOTIC TRANSLATION INITIATION FACTOR 3 EIF3 -RELATED"/>
    <property type="match status" value="1"/>
</dbReference>
<feature type="domain" description="Translation initiation factor beta propellor-like" evidence="6">
    <location>
        <begin position="34"/>
        <end position="172"/>
    </location>
</feature>
<keyword evidence="5" id="KW-0648">Protein biosynthesis</keyword>
<organism evidence="7 8">
    <name type="scientific">Mytilus galloprovincialis</name>
    <name type="common">Mediterranean mussel</name>
    <dbReference type="NCBI Taxonomy" id="29158"/>
    <lineage>
        <taxon>Eukaryota</taxon>
        <taxon>Metazoa</taxon>
        <taxon>Spiralia</taxon>
        <taxon>Lophotrochozoa</taxon>
        <taxon>Mollusca</taxon>
        <taxon>Bivalvia</taxon>
        <taxon>Autobranchia</taxon>
        <taxon>Pteriomorphia</taxon>
        <taxon>Mytilida</taxon>
        <taxon>Mytiloidea</taxon>
        <taxon>Mytilidae</taxon>
        <taxon>Mytilinae</taxon>
        <taxon>Mytilus</taxon>
    </lineage>
</organism>
<dbReference type="Proteomes" id="UP000596742">
    <property type="component" value="Unassembled WGS sequence"/>
</dbReference>